<proteinExistence type="predicted"/>
<dbReference type="AlphaFoldDB" id="A0A1F5UZM7"/>
<evidence type="ECO:0000259" key="1">
    <source>
        <dbReference type="Pfam" id="PF06616"/>
    </source>
</evidence>
<name>A0A1F5UZM7_FRAXR</name>
<accession>A0A1F5UZM7</accession>
<dbReference type="GO" id="GO:0003677">
    <property type="term" value="F:DNA binding"/>
    <property type="evidence" value="ECO:0007669"/>
    <property type="project" value="InterPro"/>
</dbReference>
<comment type="caution">
    <text evidence="2">The sequence shown here is derived from an EMBL/GenBank/DDBJ whole genome shotgun (WGS) entry which is preliminary data.</text>
</comment>
<sequence>MTVELKVSQLRNSRLEVRDRAVSASLQGVTKARIRLVLRNLARETEDMIDAVFALLDDETPSLFPNSPYDAKLCDGATTAHIGAHVSILQRGIHTKLDREGRDYWIKPLRELGAIDPIYLDPKARKFVPGHPKPKSPNSCYRLSEEFVDILKAPKDEWAQMLSEWASGENVRKRALLQAEAHEISASLVEGGHRDLIESCVAIYVPTFLSEFSLLFTDYEDGERVTPEDKERLSTAGIELGLGDPMPDVLLWNPDSDVLWVIEAVTSDGEVDEHKVAQVLSVVRSSGKAGCGFTTAYYSWRDAARRQSANTNIAPSTYVWIANDPAKQYLVSEVDDQLRVRGLR</sequence>
<organism evidence="2 3">
    <name type="scientific">Fraserbacteria sp. (strain RBG_16_55_9)</name>
    <dbReference type="NCBI Taxonomy" id="1817864"/>
    <lineage>
        <taxon>Bacteria</taxon>
        <taxon>Candidatus Fraseribacteriota</taxon>
    </lineage>
</organism>
<protein>
    <recommendedName>
        <fullName evidence="1">BsuBI/PstI restriction endonuclease domain-containing protein</fullName>
    </recommendedName>
</protein>
<dbReference type="Gene3D" id="3.40.1350.80">
    <property type="match status" value="1"/>
</dbReference>
<dbReference type="GO" id="GO:0009036">
    <property type="term" value="F:type II site-specific deoxyribonuclease activity"/>
    <property type="evidence" value="ECO:0007669"/>
    <property type="project" value="InterPro"/>
</dbReference>
<dbReference type="InterPro" id="IPR041963">
    <property type="entry name" value="BsuBI/PstI_C_sf"/>
</dbReference>
<evidence type="ECO:0000313" key="2">
    <source>
        <dbReference type="EMBL" id="OGF56614.1"/>
    </source>
</evidence>
<dbReference type="InterPro" id="IPR009528">
    <property type="entry name" value="Restrct_endonuc_II_BsuBI_C"/>
</dbReference>
<dbReference type="GO" id="GO:0000287">
    <property type="term" value="F:magnesium ion binding"/>
    <property type="evidence" value="ECO:0007669"/>
    <property type="project" value="InterPro"/>
</dbReference>
<feature type="domain" description="BsuBI/PstI restriction endonuclease" evidence="1">
    <location>
        <begin position="185"/>
        <end position="327"/>
    </location>
</feature>
<evidence type="ECO:0000313" key="3">
    <source>
        <dbReference type="Proteomes" id="UP000179157"/>
    </source>
</evidence>
<reference evidence="2 3" key="1">
    <citation type="journal article" date="2016" name="Nat. Commun.">
        <title>Thousands of microbial genomes shed light on interconnected biogeochemical processes in an aquifer system.</title>
        <authorList>
            <person name="Anantharaman K."/>
            <person name="Brown C.T."/>
            <person name="Hug L.A."/>
            <person name="Sharon I."/>
            <person name="Castelle C.J."/>
            <person name="Probst A.J."/>
            <person name="Thomas B.C."/>
            <person name="Singh A."/>
            <person name="Wilkins M.J."/>
            <person name="Karaoz U."/>
            <person name="Brodie E.L."/>
            <person name="Williams K.H."/>
            <person name="Hubbard S.S."/>
            <person name="Banfield J.F."/>
        </authorList>
    </citation>
    <scope>NUCLEOTIDE SEQUENCE [LARGE SCALE GENOMIC DNA]</scope>
    <source>
        <strain evidence="3">RBG_16_55_9</strain>
    </source>
</reference>
<dbReference type="GO" id="GO:0009307">
    <property type="term" value="P:DNA restriction-modification system"/>
    <property type="evidence" value="ECO:0007669"/>
    <property type="project" value="InterPro"/>
</dbReference>
<dbReference type="Pfam" id="PF06616">
    <property type="entry name" value="BsuBI_PstI_RE"/>
    <property type="match status" value="1"/>
</dbReference>
<dbReference type="EMBL" id="MFGX01000029">
    <property type="protein sequence ID" value="OGF56614.1"/>
    <property type="molecule type" value="Genomic_DNA"/>
</dbReference>
<gene>
    <name evidence="2" type="ORF">A2Z21_01215</name>
</gene>
<dbReference type="Proteomes" id="UP000179157">
    <property type="component" value="Unassembled WGS sequence"/>
</dbReference>
<dbReference type="STRING" id="1817864.A2Z21_01215"/>